<protein>
    <submittedName>
        <fullName evidence="2">Lipoprotein</fullName>
    </submittedName>
</protein>
<evidence type="ECO:0000313" key="2">
    <source>
        <dbReference type="EMBL" id="ABF87824.1"/>
    </source>
</evidence>
<dbReference type="Proteomes" id="UP000002402">
    <property type="component" value="Chromosome"/>
</dbReference>
<gene>
    <name evidence="2" type="ordered locus">MXAN_0976</name>
</gene>
<dbReference type="STRING" id="246197.MXAN_0976"/>
<dbReference type="HOGENOM" id="CLU_061770_0_0_7"/>
<proteinExistence type="predicted"/>
<dbReference type="AlphaFoldDB" id="Q1DDN6"/>
<sequence length="311" mass="33056">MACGNLPRSPPVGIALRGDSISRESAMVSAHRRAVRMLPFALLGVLGCGDGMEVAIPFEARVGSEPFACGRIYTGVGTTGTTYEPMDLRVYLHDVRLVTADGIEVPLKLEQDGRWQTRGTALLDFADKAGLCTNGTQATNLRITGTAPEGTYTGLRFKLGVPETQNHLDVSTAPSPLNDTSLYWGWRSGYLFTRIEGRTKGLPEGHVMHLGSTDCAPPPEGQTNGTAGCTFGNRPEVALDSFDLASGKVVLDLGALFSGSNLDENAEVPNTSVGCMSQQADPDCAPVFSRMGLTHRSQELAPGPQAFIKAE</sequence>
<evidence type="ECO:0000259" key="1">
    <source>
        <dbReference type="Pfam" id="PF20243"/>
    </source>
</evidence>
<dbReference type="EnsemblBacteria" id="ABF87824">
    <property type="protein sequence ID" value="ABF87824"/>
    <property type="gene ID" value="MXAN_0976"/>
</dbReference>
<evidence type="ECO:0000313" key="3">
    <source>
        <dbReference type="Proteomes" id="UP000002402"/>
    </source>
</evidence>
<keyword evidence="3" id="KW-1185">Reference proteome</keyword>
<dbReference type="InterPro" id="IPR046863">
    <property type="entry name" value="MbnP-like_dom"/>
</dbReference>
<reference evidence="2 3" key="1">
    <citation type="journal article" date="2006" name="Proc. Natl. Acad. Sci. U.S.A.">
        <title>Evolution of sensory complexity recorded in a myxobacterial genome.</title>
        <authorList>
            <person name="Goldman B.S."/>
            <person name="Nierman W.C."/>
            <person name="Kaiser D."/>
            <person name="Slater S.C."/>
            <person name="Durkin A.S."/>
            <person name="Eisen J.A."/>
            <person name="Ronning C.M."/>
            <person name="Barbazuk W.B."/>
            <person name="Blanchard M."/>
            <person name="Field C."/>
            <person name="Halling C."/>
            <person name="Hinkle G."/>
            <person name="Iartchuk O."/>
            <person name="Kim H.S."/>
            <person name="Mackenzie C."/>
            <person name="Madupu R."/>
            <person name="Miller N."/>
            <person name="Shvartsbeyn A."/>
            <person name="Sullivan S.A."/>
            <person name="Vaudin M."/>
            <person name="Wiegand R."/>
            <person name="Kaplan H.B."/>
        </authorList>
    </citation>
    <scope>NUCLEOTIDE SEQUENCE [LARGE SCALE GENOMIC DNA]</scope>
    <source>
        <strain evidence="3">DK1622</strain>
    </source>
</reference>
<dbReference type="KEGG" id="mxa:MXAN_0976"/>
<name>Q1DDN6_MYXXD</name>
<dbReference type="OrthoDB" id="64245at2"/>
<dbReference type="InterPro" id="IPR023977">
    <property type="entry name" value="MbnP-like"/>
</dbReference>
<accession>Q1DDN6</accession>
<dbReference type="Pfam" id="PF20243">
    <property type="entry name" value="MbnP"/>
    <property type="match status" value="1"/>
</dbReference>
<dbReference type="EMBL" id="CP000113">
    <property type="protein sequence ID" value="ABF87824.1"/>
    <property type="molecule type" value="Genomic_DNA"/>
</dbReference>
<organism evidence="2 3">
    <name type="scientific">Myxococcus xanthus (strain DK1622)</name>
    <dbReference type="NCBI Taxonomy" id="246197"/>
    <lineage>
        <taxon>Bacteria</taxon>
        <taxon>Pseudomonadati</taxon>
        <taxon>Myxococcota</taxon>
        <taxon>Myxococcia</taxon>
        <taxon>Myxococcales</taxon>
        <taxon>Cystobacterineae</taxon>
        <taxon>Myxococcaceae</taxon>
        <taxon>Myxococcus</taxon>
    </lineage>
</organism>
<feature type="domain" description="Copper-binding protein MbnP-like" evidence="1">
    <location>
        <begin position="53"/>
        <end position="272"/>
    </location>
</feature>
<dbReference type="eggNOG" id="ENOG5030DUI">
    <property type="taxonomic scope" value="Bacteria"/>
</dbReference>
<keyword evidence="2" id="KW-0449">Lipoprotein</keyword>
<dbReference type="NCBIfam" id="TIGR04052">
    <property type="entry name" value="MbnP_like_WxW"/>
    <property type="match status" value="1"/>
</dbReference>